<protein>
    <submittedName>
        <fullName evidence="1">Uncharacterized protein</fullName>
    </submittedName>
</protein>
<sequence length="224" mass="24796">MATTTTLFLSDGEARCFSGGGRRCWWGRRGHHAWLLRPRQALLVATARAPHVATLAEGRAAGGDGNGKVTGGRPHVWKKSLDVELTLSFNEIRIFIIAKGGSVQASSAKTNMLQEFVDGYRVENLVLVQFPLQGFIDFVPNGYKKSLEGKRSSLSDYYSGHYSSESFKDRGTHSRVHEQGMKLGEEDNLWQLKGSKVHLKGSVDRVVSAEQCNGSPELTKLNFW</sequence>
<dbReference type="Proteomes" id="UP000652761">
    <property type="component" value="Unassembled WGS sequence"/>
</dbReference>
<comment type="caution">
    <text evidence="1">The sequence shown here is derived from an EMBL/GenBank/DDBJ whole genome shotgun (WGS) entry which is preliminary data.</text>
</comment>
<dbReference type="EMBL" id="NMUH01000128">
    <property type="protein sequence ID" value="MQL72381.1"/>
    <property type="molecule type" value="Genomic_DNA"/>
</dbReference>
<accession>A0A843TN39</accession>
<dbReference type="AlphaFoldDB" id="A0A843TN39"/>
<name>A0A843TN39_COLES</name>
<reference evidence="1" key="1">
    <citation type="submission" date="2017-07" db="EMBL/GenBank/DDBJ databases">
        <title>Taro Niue Genome Assembly and Annotation.</title>
        <authorList>
            <person name="Atibalentja N."/>
            <person name="Keating K."/>
            <person name="Fields C.J."/>
        </authorList>
    </citation>
    <scope>NUCLEOTIDE SEQUENCE</scope>
    <source>
        <strain evidence="1">Niue_2</strain>
        <tissue evidence="1">Leaf</tissue>
    </source>
</reference>
<organism evidence="1 2">
    <name type="scientific">Colocasia esculenta</name>
    <name type="common">Wild taro</name>
    <name type="synonym">Arum esculentum</name>
    <dbReference type="NCBI Taxonomy" id="4460"/>
    <lineage>
        <taxon>Eukaryota</taxon>
        <taxon>Viridiplantae</taxon>
        <taxon>Streptophyta</taxon>
        <taxon>Embryophyta</taxon>
        <taxon>Tracheophyta</taxon>
        <taxon>Spermatophyta</taxon>
        <taxon>Magnoliopsida</taxon>
        <taxon>Liliopsida</taxon>
        <taxon>Araceae</taxon>
        <taxon>Aroideae</taxon>
        <taxon>Colocasieae</taxon>
        <taxon>Colocasia</taxon>
    </lineage>
</organism>
<evidence type="ECO:0000313" key="1">
    <source>
        <dbReference type="EMBL" id="MQL72381.1"/>
    </source>
</evidence>
<proteinExistence type="predicted"/>
<gene>
    <name evidence="1" type="ORF">Taro_004712</name>
</gene>
<evidence type="ECO:0000313" key="2">
    <source>
        <dbReference type="Proteomes" id="UP000652761"/>
    </source>
</evidence>
<keyword evidence="2" id="KW-1185">Reference proteome</keyword>